<reference evidence="2" key="1">
    <citation type="submission" date="2018-05" db="EMBL/GenBank/DDBJ databases">
        <authorList>
            <person name="Lanie J.A."/>
            <person name="Ng W.-L."/>
            <person name="Kazmierczak K.M."/>
            <person name="Andrzejewski T.M."/>
            <person name="Davidsen T.M."/>
            <person name="Wayne K.J."/>
            <person name="Tettelin H."/>
            <person name="Glass J.I."/>
            <person name="Rusch D."/>
            <person name="Podicherti R."/>
            <person name="Tsui H.-C.T."/>
            <person name="Winkler M.E."/>
        </authorList>
    </citation>
    <scope>NUCLEOTIDE SEQUENCE</scope>
</reference>
<feature type="non-terminal residue" evidence="2">
    <location>
        <position position="206"/>
    </location>
</feature>
<name>A0A382SYZ2_9ZZZZ</name>
<dbReference type="Gene3D" id="2.60.120.260">
    <property type="entry name" value="Galactose-binding domain-like"/>
    <property type="match status" value="1"/>
</dbReference>
<accession>A0A382SYZ2</accession>
<keyword evidence="1" id="KW-0812">Transmembrane</keyword>
<feature type="transmembrane region" description="Helical" evidence="1">
    <location>
        <begin position="21"/>
        <end position="39"/>
    </location>
</feature>
<proteinExistence type="predicted"/>
<gene>
    <name evidence="2" type="ORF">METZ01_LOCUS368034</name>
</gene>
<dbReference type="EMBL" id="UINC01132704">
    <property type="protein sequence ID" value="SVD15180.1"/>
    <property type="molecule type" value="Genomic_DNA"/>
</dbReference>
<dbReference type="AlphaFoldDB" id="A0A382SYZ2"/>
<organism evidence="2">
    <name type="scientific">marine metagenome</name>
    <dbReference type="NCBI Taxonomy" id="408172"/>
    <lineage>
        <taxon>unclassified sequences</taxon>
        <taxon>metagenomes</taxon>
        <taxon>ecological metagenomes</taxon>
    </lineage>
</organism>
<sequence length="206" mass="22756">MKDIITRIILLNCYLLHVMKKLAIHSMILIVVLPVSLWSQLPFVEDFSDGTEPAGWTFPSNWQVGSVSWAGHPVGNPPPGSYFYWNPAVTNYSERMTSPMIPVGQAEQVQVFFDMELDVFTPNGAEGLAIEYRTSGGLWVEALSFEVAAGSSVTYPLSTKAYIASVTDSIQLGFRAYGLNSFNINSWDIDNIRVENILPATQLGSD</sequence>
<keyword evidence="1" id="KW-1133">Transmembrane helix</keyword>
<evidence type="ECO:0000256" key="1">
    <source>
        <dbReference type="SAM" id="Phobius"/>
    </source>
</evidence>
<keyword evidence="1" id="KW-0472">Membrane</keyword>
<evidence type="ECO:0000313" key="2">
    <source>
        <dbReference type="EMBL" id="SVD15180.1"/>
    </source>
</evidence>
<protein>
    <submittedName>
        <fullName evidence="2">Uncharacterized protein</fullName>
    </submittedName>
</protein>